<dbReference type="AlphaFoldDB" id="A0AAJ7J7S4"/>
<keyword evidence="2" id="KW-0732">Signal</keyword>
<reference evidence="4 5" key="1">
    <citation type="submission" date="2025-04" db="UniProtKB">
        <authorList>
            <consortium name="RefSeq"/>
        </authorList>
    </citation>
    <scope>IDENTIFICATION</scope>
    <source>
        <tissue evidence="4 5">Whole body</tissue>
    </source>
</reference>
<dbReference type="Proteomes" id="UP000694925">
    <property type="component" value="Unplaced"/>
</dbReference>
<keyword evidence="1" id="KW-0812">Transmembrane</keyword>
<name>A0AAJ7J7S4_9HYME</name>
<feature type="transmembrane region" description="Helical" evidence="1">
    <location>
        <begin position="234"/>
        <end position="255"/>
    </location>
</feature>
<sequence length="298" mass="34459">MYERTMMERMKLIYLTLVFLNPVRNVRGNSESSEEYLQKAIYQLQEFNVPSSVNVYNRLPSSHDHGNAYYNNDRQNYGVQRINMNPRRNMQMYKNHSLPYYNVSPNERVGLHLIDLENSPNYYEPPTVTRVQEPEALGFAKAELAAMYKNALEKGSQISLPSLTNALASGEVPQVTQTHVQFPVKQPLYQYYFFPLKTFMSEFKRDHGYKTIPAPTFDNTAAAHTTHSQLSSPLFVAISTFITTAIMFMMSILFLPKLIPFDILQARNIQDDFFYLSNIIANAIERSRFLDKFVDSGR</sequence>
<organism evidence="3 4">
    <name type="scientific">Ceratina calcarata</name>
    <dbReference type="NCBI Taxonomy" id="156304"/>
    <lineage>
        <taxon>Eukaryota</taxon>
        <taxon>Metazoa</taxon>
        <taxon>Ecdysozoa</taxon>
        <taxon>Arthropoda</taxon>
        <taxon>Hexapoda</taxon>
        <taxon>Insecta</taxon>
        <taxon>Pterygota</taxon>
        <taxon>Neoptera</taxon>
        <taxon>Endopterygota</taxon>
        <taxon>Hymenoptera</taxon>
        <taxon>Apocrita</taxon>
        <taxon>Aculeata</taxon>
        <taxon>Apoidea</taxon>
        <taxon>Anthophila</taxon>
        <taxon>Apidae</taxon>
        <taxon>Ceratina</taxon>
        <taxon>Zadontomerus</taxon>
    </lineage>
</organism>
<protein>
    <submittedName>
        <fullName evidence="4 5">Uncharacterized protein LOC108628989</fullName>
    </submittedName>
</protein>
<evidence type="ECO:0000313" key="3">
    <source>
        <dbReference type="Proteomes" id="UP000694925"/>
    </source>
</evidence>
<keyword evidence="1" id="KW-0472">Membrane</keyword>
<evidence type="ECO:0000256" key="2">
    <source>
        <dbReference type="SAM" id="SignalP"/>
    </source>
</evidence>
<feature type="chain" id="PRO_5044708907" evidence="2">
    <location>
        <begin position="29"/>
        <end position="298"/>
    </location>
</feature>
<evidence type="ECO:0000313" key="4">
    <source>
        <dbReference type="RefSeq" id="XP_017886769.1"/>
    </source>
</evidence>
<keyword evidence="1" id="KW-1133">Transmembrane helix</keyword>
<dbReference type="RefSeq" id="XP_017886769.1">
    <property type="nucleotide sequence ID" value="XM_018031280.2"/>
</dbReference>
<evidence type="ECO:0000313" key="5">
    <source>
        <dbReference type="RefSeq" id="XP_017886772.1"/>
    </source>
</evidence>
<dbReference type="GeneID" id="108628989"/>
<keyword evidence="3" id="KW-1185">Reference proteome</keyword>
<dbReference type="KEGG" id="ccal:108628989"/>
<dbReference type="RefSeq" id="XP_017886772.1">
    <property type="nucleotide sequence ID" value="XM_018031283.2"/>
</dbReference>
<feature type="signal peptide" evidence="2">
    <location>
        <begin position="1"/>
        <end position="28"/>
    </location>
</feature>
<accession>A0AAJ7J7S4</accession>
<gene>
    <name evidence="4 5" type="primary">LOC108628989</name>
</gene>
<evidence type="ECO:0000256" key="1">
    <source>
        <dbReference type="SAM" id="Phobius"/>
    </source>
</evidence>
<proteinExistence type="predicted"/>